<gene>
    <name evidence="1" type="ORF">CD29_19195</name>
</gene>
<protein>
    <submittedName>
        <fullName evidence="1">Uncharacterized protein</fullName>
    </submittedName>
</protein>
<accession>A0A0A3HQW4</accession>
<comment type="caution">
    <text evidence="1">The sequence shown here is derived from an EMBL/GenBank/DDBJ whole genome shotgun (WGS) entry which is preliminary data.</text>
</comment>
<dbReference type="RefSeq" id="WP_036190193.1">
    <property type="nucleotide sequence ID" value="NZ_AVDA01000041.1"/>
</dbReference>
<dbReference type="Proteomes" id="UP000030416">
    <property type="component" value="Unassembled WGS sequence"/>
</dbReference>
<evidence type="ECO:0000313" key="1">
    <source>
        <dbReference type="EMBL" id="KGR73625.1"/>
    </source>
</evidence>
<evidence type="ECO:0000313" key="2">
    <source>
        <dbReference type="Proteomes" id="UP000030416"/>
    </source>
</evidence>
<sequence length="293" mass="34708">MKKEKRNFEEKYSNNWLCILTEIKGLKKVLLSKTTEEVRFWLDGTWIIGNDTEFSRNNDDVSLVLTKDELEYINQDNIDNVLYNICYLINHALCGLDVHEHLLHRKETDLKNFLQENLYKSKYRSYNFVYTYEDIDFKCKIDWELSGRYFTVSLDDETLGVSEGIGRIISYLFDLAEELQDEEQAFTLFCREIRKLEAYYCNSTNKFRSQTTTPTEVLILQGEMTSAPIMGNYIKVADIIDYFQLNIPMPNEAVKNKYLDYHDLFDTTHDLCGYLDVGDIESYIYWFVENNDF</sequence>
<dbReference type="OrthoDB" id="2955084at2"/>
<reference evidence="1 2" key="1">
    <citation type="submission" date="2014-02" db="EMBL/GenBank/DDBJ databases">
        <title>Draft genome sequence of Lysinibacillus manganicus DSM 26584T.</title>
        <authorList>
            <person name="Zhang F."/>
            <person name="Wang G."/>
            <person name="Zhang L."/>
        </authorList>
    </citation>
    <scope>NUCLEOTIDE SEQUENCE [LARGE SCALE GENOMIC DNA]</scope>
    <source>
        <strain evidence="1 2">DSM 26584</strain>
    </source>
</reference>
<keyword evidence="2" id="KW-1185">Reference proteome</keyword>
<proteinExistence type="predicted"/>
<dbReference type="EMBL" id="JPVN01000041">
    <property type="protein sequence ID" value="KGR73625.1"/>
    <property type="molecule type" value="Genomic_DNA"/>
</dbReference>
<name>A0A0A3HQW4_9BACL</name>
<dbReference type="AlphaFoldDB" id="A0A0A3HQW4"/>
<organism evidence="1 2">
    <name type="scientific">Ureibacillus manganicus DSM 26584</name>
    <dbReference type="NCBI Taxonomy" id="1384049"/>
    <lineage>
        <taxon>Bacteria</taxon>
        <taxon>Bacillati</taxon>
        <taxon>Bacillota</taxon>
        <taxon>Bacilli</taxon>
        <taxon>Bacillales</taxon>
        <taxon>Caryophanaceae</taxon>
        <taxon>Ureibacillus</taxon>
    </lineage>
</organism>